<dbReference type="EMBL" id="OOGT01000016">
    <property type="protein sequence ID" value="SPL69418.1"/>
    <property type="molecule type" value="Genomic_DNA"/>
</dbReference>
<gene>
    <name evidence="2" type="ORF">KPC_0596</name>
</gene>
<dbReference type="InParanoid" id="A0A2U3MVF4"/>
<proteinExistence type="predicted"/>
<keyword evidence="3" id="KW-1185">Reference proteome</keyword>
<name>A0A2U3MVF4_9GAMM</name>
<keyword evidence="1" id="KW-0732">Signal</keyword>
<evidence type="ECO:0000313" key="2">
    <source>
        <dbReference type="EMBL" id="SPL69418.1"/>
    </source>
</evidence>
<dbReference type="RefSeq" id="WP_121972953.1">
    <property type="nucleotide sequence ID" value="NZ_OOGT01000016.1"/>
</dbReference>
<accession>A0A2U3MVF4</accession>
<feature type="chain" id="PRO_5015589485" evidence="1">
    <location>
        <begin position="26"/>
        <end position="285"/>
    </location>
</feature>
<dbReference type="AlphaFoldDB" id="A0A2U3MVF4"/>
<feature type="signal peptide" evidence="1">
    <location>
        <begin position="1"/>
        <end position="25"/>
    </location>
</feature>
<dbReference type="Proteomes" id="UP000245974">
    <property type="component" value="Unassembled WGS sequence"/>
</dbReference>
<reference evidence="3" key="1">
    <citation type="submission" date="2018-03" db="EMBL/GenBank/DDBJ databases">
        <authorList>
            <person name="Blom J."/>
        </authorList>
    </citation>
    <scope>NUCLEOTIDE SEQUENCE [LARGE SCALE GENOMIC DNA]</scope>
    <source>
        <strain evidence="3">KPC-SM-21</strain>
    </source>
</reference>
<evidence type="ECO:0000313" key="3">
    <source>
        <dbReference type="Proteomes" id="UP000245974"/>
    </source>
</evidence>
<organism evidence="2 3">
    <name type="scientific">Acinetobacter stercoris</name>
    <dbReference type="NCBI Taxonomy" id="2126983"/>
    <lineage>
        <taxon>Bacteria</taxon>
        <taxon>Pseudomonadati</taxon>
        <taxon>Pseudomonadota</taxon>
        <taxon>Gammaproteobacteria</taxon>
        <taxon>Moraxellales</taxon>
        <taxon>Moraxellaceae</taxon>
        <taxon>Acinetobacter</taxon>
    </lineage>
</organism>
<evidence type="ECO:0000256" key="1">
    <source>
        <dbReference type="SAM" id="SignalP"/>
    </source>
</evidence>
<dbReference type="OrthoDB" id="6709569at2"/>
<protein>
    <submittedName>
        <fullName evidence="2">Uncharacterized protein</fullName>
    </submittedName>
</protein>
<sequence>MKNLLGYISVLTICGTILASSMSFAQSKPEQNPVIILKHLNFKSFFMQFYRKEIRYLKMQDQQSDEAVGLDDGKGNVNYAVFMPVQQYKNVQGEERYIVWIQIYEQDDGKINNGHPDHPLTELYLFKKLANGSYQFLSQSYPEMNVSGSWGESHLTADAFKGIHRVGKNQMGFTYDGGYTSTGEVSYWKNLIVLNEKGWIQQYPFGYSSSNIGAYTENDPEFGAYSIDYQLKPNPDADGLYPVVVRYSKSGKMDWRNDIPENATKRTAYFNSKKNCYVWKTDQCL</sequence>